<dbReference type="EMBL" id="CAUJNA010002112">
    <property type="protein sequence ID" value="CAJ1390636.1"/>
    <property type="molecule type" value="Genomic_DNA"/>
</dbReference>
<protein>
    <submittedName>
        <fullName evidence="2">Uncharacterized protein</fullName>
    </submittedName>
</protein>
<keyword evidence="1" id="KW-0175">Coiled coil</keyword>
<organism evidence="2 3">
    <name type="scientific">Effrenium voratum</name>
    <dbReference type="NCBI Taxonomy" id="2562239"/>
    <lineage>
        <taxon>Eukaryota</taxon>
        <taxon>Sar</taxon>
        <taxon>Alveolata</taxon>
        <taxon>Dinophyceae</taxon>
        <taxon>Suessiales</taxon>
        <taxon>Symbiodiniaceae</taxon>
        <taxon>Effrenium</taxon>
    </lineage>
</organism>
<keyword evidence="3" id="KW-1185">Reference proteome</keyword>
<gene>
    <name evidence="2" type="ORF">EVOR1521_LOCUS15997</name>
</gene>
<evidence type="ECO:0000256" key="1">
    <source>
        <dbReference type="SAM" id="Coils"/>
    </source>
</evidence>
<dbReference type="AlphaFoldDB" id="A0AA36N0Z5"/>
<comment type="caution">
    <text evidence="2">The sequence shown here is derived from an EMBL/GenBank/DDBJ whole genome shotgun (WGS) entry which is preliminary data.</text>
</comment>
<evidence type="ECO:0000313" key="2">
    <source>
        <dbReference type="EMBL" id="CAJ1390636.1"/>
    </source>
</evidence>
<proteinExistence type="predicted"/>
<accession>A0AA36N0Z5</accession>
<evidence type="ECO:0000313" key="3">
    <source>
        <dbReference type="Proteomes" id="UP001178507"/>
    </source>
</evidence>
<reference evidence="2" key="1">
    <citation type="submission" date="2023-08" db="EMBL/GenBank/DDBJ databases">
        <authorList>
            <person name="Chen Y."/>
            <person name="Shah S."/>
            <person name="Dougan E. K."/>
            <person name="Thang M."/>
            <person name="Chan C."/>
        </authorList>
    </citation>
    <scope>NUCLEOTIDE SEQUENCE</scope>
</reference>
<feature type="coiled-coil region" evidence="1">
    <location>
        <begin position="121"/>
        <end position="148"/>
    </location>
</feature>
<dbReference type="Proteomes" id="UP001178507">
    <property type="component" value="Unassembled WGS sequence"/>
</dbReference>
<sequence length="335" mass="34707">MKEASASLAFARAKLAAGASHAELAQCVAEAQASLRCSGEGFVYLLAAEASLAVGDSSQAAAAAKTGAFHFRTQGDELGQAAALRLLAVALLGKEAAVQAASLAAKISEGGSCAGLGVRLLAEALRRNGQLQQAAQAAEEAADRLAAAGSWHQAAEALVFASEAHLVRCKQRQDTAQRSSLDAWAARAHALAEQALGTARKAALDVRSLEARALLAKGAAGLQRDPKDALGDLKLAQDLFTDLSDRRNVAAALLARAEGLRGSDVSSALALVKQAEALFPKAKSLLPAKEPRDASIGTVGYANLEGLQDVPQWEEHIHFRFAGLQGRPVSNAVRQ</sequence>
<name>A0AA36N0Z5_9DINO</name>